<accession>A0AAV3YQL2</accession>
<dbReference type="Pfam" id="PF00023">
    <property type="entry name" value="Ank"/>
    <property type="match status" value="1"/>
</dbReference>
<reference evidence="4 5" key="1">
    <citation type="journal article" date="2021" name="Elife">
        <title>Chloroplast acquisition without the gene transfer in kleptoplastic sea slugs, Plakobranchus ocellatus.</title>
        <authorList>
            <person name="Maeda T."/>
            <person name="Takahashi S."/>
            <person name="Yoshida T."/>
            <person name="Shimamura S."/>
            <person name="Takaki Y."/>
            <person name="Nagai Y."/>
            <person name="Toyoda A."/>
            <person name="Suzuki Y."/>
            <person name="Arimoto A."/>
            <person name="Ishii H."/>
            <person name="Satoh N."/>
            <person name="Nishiyama T."/>
            <person name="Hasebe M."/>
            <person name="Maruyama T."/>
            <person name="Minagawa J."/>
            <person name="Obokata J."/>
            <person name="Shigenobu S."/>
        </authorList>
    </citation>
    <scope>NUCLEOTIDE SEQUENCE [LARGE SCALE GENOMIC DNA]</scope>
</reference>
<gene>
    <name evidence="4" type="ORF">PoB_001173700</name>
</gene>
<feature type="repeat" description="ANK" evidence="3">
    <location>
        <begin position="235"/>
        <end position="267"/>
    </location>
</feature>
<dbReference type="PROSITE" id="PS50088">
    <property type="entry name" value="ANK_REPEAT"/>
    <property type="match status" value="2"/>
</dbReference>
<organism evidence="4 5">
    <name type="scientific">Plakobranchus ocellatus</name>
    <dbReference type="NCBI Taxonomy" id="259542"/>
    <lineage>
        <taxon>Eukaryota</taxon>
        <taxon>Metazoa</taxon>
        <taxon>Spiralia</taxon>
        <taxon>Lophotrochozoa</taxon>
        <taxon>Mollusca</taxon>
        <taxon>Gastropoda</taxon>
        <taxon>Heterobranchia</taxon>
        <taxon>Euthyneura</taxon>
        <taxon>Panpulmonata</taxon>
        <taxon>Sacoglossa</taxon>
        <taxon>Placobranchoidea</taxon>
        <taxon>Plakobranchidae</taxon>
        <taxon>Plakobranchus</taxon>
    </lineage>
</organism>
<dbReference type="PANTHER" id="PTHR24198:SF165">
    <property type="entry name" value="ANKYRIN REPEAT-CONTAINING PROTEIN-RELATED"/>
    <property type="match status" value="1"/>
</dbReference>
<evidence type="ECO:0000313" key="5">
    <source>
        <dbReference type="Proteomes" id="UP000735302"/>
    </source>
</evidence>
<feature type="repeat" description="ANK" evidence="3">
    <location>
        <begin position="169"/>
        <end position="201"/>
    </location>
</feature>
<sequence>MGSISLKGLVMNNRKVVKSKVKEYKSGKLDLQQCSKIRGASSHIHLSRLKTRKSSEEPLAALRCEDLPKVAHLLNLVEPVDIFFETLPEAYRADLKSFAGKWIDSTINLDPETCQTLLRPAIMSGSIESVEVLILTSVTIETAFHLARDTEITSLLMTAIADLEARTINGRTPVLEAAYTGKTSVINVLKKYGAVMAAVDRRDNAALHIMVKKSDKPQEETLRLLDIHCNQNGPTGMSPLVLAAERHNTNVVRILLKLGDDPNIKKGQM</sequence>
<dbReference type="InterPro" id="IPR002110">
    <property type="entry name" value="Ankyrin_rpt"/>
</dbReference>
<dbReference type="Proteomes" id="UP000735302">
    <property type="component" value="Unassembled WGS sequence"/>
</dbReference>
<keyword evidence="2 3" id="KW-0040">ANK repeat</keyword>
<evidence type="ECO:0000256" key="2">
    <source>
        <dbReference type="ARBA" id="ARBA00023043"/>
    </source>
</evidence>
<dbReference type="InterPro" id="IPR036770">
    <property type="entry name" value="Ankyrin_rpt-contain_sf"/>
</dbReference>
<keyword evidence="5" id="KW-1185">Reference proteome</keyword>
<dbReference type="PANTHER" id="PTHR24198">
    <property type="entry name" value="ANKYRIN REPEAT AND PROTEIN KINASE DOMAIN-CONTAINING PROTEIN"/>
    <property type="match status" value="1"/>
</dbReference>
<evidence type="ECO:0000256" key="1">
    <source>
        <dbReference type="ARBA" id="ARBA00022737"/>
    </source>
</evidence>
<dbReference type="EMBL" id="BLXT01001388">
    <property type="protein sequence ID" value="GFN85231.1"/>
    <property type="molecule type" value="Genomic_DNA"/>
</dbReference>
<dbReference type="Gene3D" id="1.25.40.20">
    <property type="entry name" value="Ankyrin repeat-containing domain"/>
    <property type="match status" value="1"/>
</dbReference>
<dbReference type="SMART" id="SM00248">
    <property type="entry name" value="ANK"/>
    <property type="match status" value="2"/>
</dbReference>
<dbReference type="GO" id="GO:0005737">
    <property type="term" value="C:cytoplasm"/>
    <property type="evidence" value="ECO:0007669"/>
    <property type="project" value="TreeGrafter"/>
</dbReference>
<keyword evidence="1" id="KW-0677">Repeat</keyword>
<comment type="caution">
    <text evidence="4">The sequence shown here is derived from an EMBL/GenBank/DDBJ whole genome shotgun (WGS) entry which is preliminary data.</text>
</comment>
<protein>
    <submittedName>
        <fullName evidence="4">Ankyrin repeat-containing protein</fullName>
    </submittedName>
</protein>
<evidence type="ECO:0000313" key="4">
    <source>
        <dbReference type="EMBL" id="GFN85231.1"/>
    </source>
</evidence>
<proteinExistence type="predicted"/>
<dbReference type="PROSITE" id="PS50297">
    <property type="entry name" value="ANK_REP_REGION"/>
    <property type="match status" value="1"/>
</dbReference>
<evidence type="ECO:0000256" key="3">
    <source>
        <dbReference type="PROSITE-ProRule" id="PRU00023"/>
    </source>
</evidence>
<dbReference type="AlphaFoldDB" id="A0AAV3YQL2"/>
<name>A0AAV3YQL2_9GAST</name>
<dbReference type="SUPFAM" id="SSF48403">
    <property type="entry name" value="Ankyrin repeat"/>
    <property type="match status" value="1"/>
</dbReference>